<dbReference type="Pfam" id="PF04909">
    <property type="entry name" value="Amidohydro_2"/>
    <property type="match status" value="1"/>
</dbReference>
<dbReference type="GO" id="GO:0016787">
    <property type="term" value="F:hydrolase activity"/>
    <property type="evidence" value="ECO:0007669"/>
    <property type="project" value="InterPro"/>
</dbReference>
<dbReference type="InterPro" id="IPR032466">
    <property type="entry name" value="Metal_Hydrolase"/>
</dbReference>
<reference evidence="3" key="1">
    <citation type="submission" date="2018-05" db="EMBL/GenBank/DDBJ databases">
        <authorList>
            <person name="Lanie J.A."/>
            <person name="Ng W.-L."/>
            <person name="Kazmierczak K.M."/>
            <person name="Andrzejewski T.M."/>
            <person name="Davidsen T.M."/>
            <person name="Wayne K.J."/>
            <person name="Tettelin H."/>
            <person name="Glass J.I."/>
            <person name="Rusch D."/>
            <person name="Podicherti R."/>
            <person name="Tsui H.-C.T."/>
            <person name="Winkler M.E."/>
        </authorList>
    </citation>
    <scope>NUCLEOTIDE SEQUENCE</scope>
</reference>
<organism evidence="3">
    <name type="scientific">marine metagenome</name>
    <dbReference type="NCBI Taxonomy" id="408172"/>
    <lineage>
        <taxon>unclassified sequences</taxon>
        <taxon>metagenomes</taxon>
        <taxon>ecological metagenomes</taxon>
    </lineage>
</organism>
<dbReference type="Gene3D" id="3.20.20.140">
    <property type="entry name" value="Metal-dependent hydrolases"/>
    <property type="match status" value="1"/>
</dbReference>
<evidence type="ECO:0000256" key="1">
    <source>
        <dbReference type="ARBA" id="ARBA00023239"/>
    </source>
</evidence>
<dbReference type="InterPro" id="IPR006680">
    <property type="entry name" value="Amidohydro-rel"/>
</dbReference>
<proteinExistence type="predicted"/>
<accession>A0A382G0Z8</accession>
<dbReference type="InterPro" id="IPR032465">
    <property type="entry name" value="ACMSD"/>
</dbReference>
<evidence type="ECO:0000259" key="2">
    <source>
        <dbReference type="Pfam" id="PF04909"/>
    </source>
</evidence>
<dbReference type="GO" id="GO:0016831">
    <property type="term" value="F:carboxy-lyase activity"/>
    <property type="evidence" value="ECO:0007669"/>
    <property type="project" value="InterPro"/>
</dbReference>
<name>A0A382G0Z8_9ZZZZ</name>
<keyword evidence="1" id="KW-0456">Lyase</keyword>
<dbReference type="SUPFAM" id="SSF51556">
    <property type="entry name" value="Metallo-dependent hydrolases"/>
    <property type="match status" value="1"/>
</dbReference>
<gene>
    <name evidence="3" type="ORF">METZ01_LOCUS221403</name>
</gene>
<dbReference type="PANTHER" id="PTHR21240">
    <property type="entry name" value="2-AMINO-3-CARBOXYLMUCONATE-6-SEMIALDEHYDE DECARBOXYLASE"/>
    <property type="match status" value="1"/>
</dbReference>
<dbReference type="AlphaFoldDB" id="A0A382G0Z8"/>
<evidence type="ECO:0000313" key="3">
    <source>
        <dbReference type="EMBL" id="SVB68549.1"/>
    </source>
</evidence>
<sequence>MRIIDFRARPNTEQYMNLYSGTYAWDNYFNCPKPEPNTLENFMASLDKAGVTQAVFTGRNSPRVTLSNDYVFECMEAYPNRLFGFAGIDPTQGLKALREIERCISLLGMKGISLDPHHINIYPNDRILYPLYYKCIELDVPVIFTMGPLVGKWGGPAAVDNLAEDLPDLKIVCSHGVWPQVTEFIALAFRHKNVYLEASIYQFLPGGEPILEAANSILQDKIIYASAFPFRPLDDIKRFLKYPFNENLVDKLVYKNAARLLKIDENQEG</sequence>
<dbReference type="EMBL" id="UINC01052801">
    <property type="protein sequence ID" value="SVB68549.1"/>
    <property type="molecule type" value="Genomic_DNA"/>
</dbReference>
<protein>
    <recommendedName>
        <fullName evidence="2">Amidohydrolase-related domain-containing protein</fullName>
    </recommendedName>
</protein>
<dbReference type="PANTHER" id="PTHR21240:SF19">
    <property type="entry name" value="CATALYTIC_ HYDROLASE"/>
    <property type="match status" value="1"/>
</dbReference>
<feature type="domain" description="Amidohydrolase-related" evidence="2">
    <location>
        <begin position="42"/>
        <end position="262"/>
    </location>
</feature>